<dbReference type="GO" id="GO:0004622">
    <property type="term" value="F:phosphatidylcholine lysophospholipase activity"/>
    <property type="evidence" value="ECO:0007669"/>
    <property type="project" value="TreeGrafter"/>
</dbReference>
<dbReference type="InterPro" id="IPR036514">
    <property type="entry name" value="SGNH_hydro_sf"/>
</dbReference>
<dbReference type="OrthoDB" id="9794725at2"/>
<gene>
    <name evidence="2" type="ORF">SAMN04489864_108138</name>
</gene>
<dbReference type="STRING" id="414048.SAMN04489864_108138"/>
<proteinExistence type="predicted"/>
<keyword evidence="3" id="KW-1185">Reference proteome</keyword>
<sequence>MSQIKIYKSKKWSSFFVAIAVLISCIAMQRQAKRVIFFGDSITQAGVKGNGYINQLKKAVDSTKFQLIGAGIGGNKVYDLYLRLEEDVLNKKPDLVFIYVGINDVWHKLGARTGTDYDKYLKFYQALINKIQAKGSKVVLCTPTVIGEKKEGTNEVDADLNKYAAGVRDLAAKNNLPLCDLRKAFMDYEAANNTEDQEKGVLTTDKVHLNDVGNKLVADTMLPFIK</sequence>
<organism evidence="2 3">
    <name type="scientific">Pedobacter insulae</name>
    <dbReference type="NCBI Taxonomy" id="414048"/>
    <lineage>
        <taxon>Bacteria</taxon>
        <taxon>Pseudomonadati</taxon>
        <taxon>Bacteroidota</taxon>
        <taxon>Sphingobacteriia</taxon>
        <taxon>Sphingobacteriales</taxon>
        <taxon>Sphingobacteriaceae</taxon>
        <taxon>Pedobacter</taxon>
    </lineage>
</organism>
<dbReference type="PANTHER" id="PTHR30383">
    <property type="entry name" value="THIOESTERASE 1/PROTEASE 1/LYSOPHOSPHOLIPASE L1"/>
    <property type="match status" value="1"/>
</dbReference>
<dbReference type="AlphaFoldDB" id="A0A1I2YWE4"/>
<evidence type="ECO:0000313" key="2">
    <source>
        <dbReference type="EMBL" id="SFH29988.1"/>
    </source>
</evidence>
<dbReference type="Pfam" id="PF13472">
    <property type="entry name" value="Lipase_GDSL_2"/>
    <property type="match status" value="1"/>
</dbReference>
<dbReference type="EMBL" id="FOPP01000008">
    <property type="protein sequence ID" value="SFH29988.1"/>
    <property type="molecule type" value="Genomic_DNA"/>
</dbReference>
<dbReference type="Proteomes" id="UP000199666">
    <property type="component" value="Unassembled WGS sequence"/>
</dbReference>
<accession>A0A1I2YWE4</accession>
<name>A0A1I2YWE4_9SPHI</name>
<protein>
    <submittedName>
        <fullName evidence="2">Lysophospholipase L1</fullName>
    </submittedName>
</protein>
<dbReference type="InterPro" id="IPR051532">
    <property type="entry name" value="Ester_Hydrolysis_Enzymes"/>
</dbReference>
<dbReference type="CDD" id="cd01834">
    <property type="entry name" value="SGNH_hydrolase_like_2"/>
    <property type="match status" value="1"/>
</dbReference>
<evidence type="ECO:0000259" key="1">
    <source>
        <dbReference type="Pfam" id="PF13472"/>
    </source>
</evidence>
<dbReference type="Gene3D" id="3.40.50.1110">
    <property type="entry name" value="SGNH hydrolase"/>
    <property type="match status" value="1"/>
</dbReference>
<dbReference type="InterPro" id="IPR013830">
    <property type="entry name" value="SGNH_hydro"/>
</dbReference>
<reference evidence="2 3" key="1">
    <citation type="submission" date="2016-10" db="EMBL/GenBank/DDBJ databases">
        <authorList>
            <person name="de Groot N.N."/>
        </authorList>
    </citation>
    <scope>NUCLEOTIDE SEQUENCE [LARGE SCALE GENOMIC DNA]</scope>
    <source>
        <strain evidence="2 3">DSM 18684</strain>
    </source>
</reference>
<feature type="domain" description="SGNH hydrolase-type esterase" evidence="1">
    <location>
        <begin position="37"/>
        <end position="216"/>
    </location>
</feature>
<dbReference type="PROSITE" id="PS51257">
    <property type="entry name" value="PROKAR_LIPOPROTEIN"/>
    <property type="match status" value="1"/>
</dbReference>
<dbReference type="PANTHER" id="PTHR30383:SF5">
    <property type="entry name" value="SGNH HYDROLASE-TYPE ESTERASE DOMAIN-CONTAINING PROTEIN"/>
    <property type="match status" value="1"/>
</dbReference>
<dbReference type="SUPFAM" id="SSF52266">
    <property type="entry name" value="SGNH hydrolase"/>
    <property type="match status" value="1"/>
</dbReference>
<evidence type="ECO:0000313" key="3">
    <source>
        <dbReference type="Proteomes" id="UP000199666"/>
    </source>
</evidence>